<keyword evidence="9" id="KW-0119">Carbohydrate metabolism</keyword>
<dbReference type="PANTHER" id="PTHR43651:SF3">
    <property type="entry name" value="1,4-ALPHA-GLUCAN-BRANCHING ENZYME"/>
    <property type="match status" value="1"/>
</dbReference>
<keyword evidence="13" id="KW-1185">Reference proteome</keyword>
<dbReference type="InterPro" id="IPR037439">
    <property type="entry name" value="Branching_enzy"/>
</dbReference>
<dbReference type="CDD" id="cd11322">
    <property type="entry name" value="AmyAc_Glg_BE"/>
    <property type="match status" value="1"/>
</dbReference>
<evidence type="ECO:0000313" key="12">
    <source>
        <dbReference type="EMBL" id="ALS79917.1"/>
    </source>
</evidence>
<keyword evidence="7" id="KW-0808">Transferase</keyword>
<gene>
    <name evidence="12" type="ORF">AUO94_15380</name>
</gene>
<accession>A0ABM5X044</accession>
<dbReference type="Pfam" id="PF00128">
    <property type="entry name" value="Alpha-amylase"/>
    <property type="match status" value="1"/>
</dbReference>
<dbReference type="PIRSF" id="PIRSF000463">
    <property type="entry name" value="GlgB"/>
    <property type="match status" value="1"/>
</dbReference>
<dbReference type="EMBL" id="CP013661">
    <property type="protein sequence ID" value="ALS79917.1"/>
    <property type="molecule type" value="Genomic_DNA"/>
</dbReference>
<evidence type="ECO:0000256" key="10">
    <source>
        <dbReference type="NCBIfam" id="TIGR01515"/>
    </source>
</evidence>
<sequence length="622" mass="71860">MNDLQSHLTPDKLEAFHAGLMKDAYLYFGAHTATNETTFTLWVPGVTKVVVACTHPESLVEEFFQMEQHVLDETIWQVRIPRRLTGYAYEYIFETLTGEVVRKSDPYAQMSEMRPETKSIVAASSKHTWSKTVLHQKKVLNNKHGEKPIAIYELHIGTWKRNAQGGFLNYRELADELIPYVLEMGFTHIEILPITEHPLDESWGYQTTGYFAPTSRYGTADDLKYFIAKCAEKKVGLILDWVPGHFCVDEHALANFNGGYLYEYEQEDRRANPDWGTLNFDIRKGEVASFLLSSSHYWLSEFKFDGFRMDALICLLFVPNREEAIPNEEGAAFLKKLTNSLKEHHPEVLLIAEDAWNYPKVTHDTAEGGVGFHYKWNFGWMRDTLDYMETQPSKRSEVHKKMNFSLVYQYEERYLLALSHDEVVNGQGSLLNKLPGTLSDRFAQLRLLLSFWIAHPGKKLLFMGQEFGHFEEWNFTSELDWHSLGTEEHEEMANFTKELLSFYKTEKAFFELDDHPDGFTWIDADNHQQSVAAFIRRGHLPQDECIVVCNFSDQHYTDFELEVPENNTYEKVFTSESKPSEIAVGATNHAGEGLMYAISIDLPAFTLIVWKLKRMGGNQHER</sequence>
<dbReference type="InterPro" id="IPR017853">
    <property type="entry name" value="GH"/>
</dbReference>
<dbReference type="InterPro" id="IPR006047">
    <property type="entry name" value="GH13_cat_dom"/>
</dbReference>
<dbReference type="SUPFAM" id="SSF51011">
    <property type="entry name" value="Glycosyl hydrolase domain"/>
    <property type="match status" value="1"/>
</dbReference>
<evidence type="ECO:0000256" key="1">
    <source>
        <dbReference type="ARBA" id="ARBA00000826"/>
    </source>
</evidence>
<dbReference type="InterPro" id="IPR013783">
    <property type="entry name" value="Ig-like_fold"/>
</dbReference>
<evidence type="ECO:0000256" key="7">
    <source>
        <dbReference type="ARBA" id="ARBA00022679"/>
    </source>
</evidence>
<evidence type="ECO:0000256" key="9">
    <source>
        <dbReference type="ARBA" id="ARBA00023277"/>
    </source>
</evidence>
<dbReference type="InterPro" id="IPR006407">
    <property type="entry name" value="GlgB"/>
</dbReference>
<dbReference type="InterPro" id="IPR004193">
    <property type="entry name" value="Glyco_hydro_13_N"/>
</dbReference>
<evidence type="ECO:0000313" key="13">
    <source>
        <dbReference type="Proteomes" id="UP000065533"/>
    </source>
</evidence>
<dbReference type="Pfam" id="PF02806">
    <property type="entry name" value="Alpha-amylase_C"/>
    <property type="match status" value="1"/>
</dbReference>
<evidence type="ECO:0000256" key="8">
    <source>
        <dbReference type="ARBA" id="ARBA00023056"/>
    </source>
</evidence>
<proteinExistence type="inferred from homology"/>
<comment type="catalytic activity">
    <reaction evidence="1">
        <text>Transfers a segment of a (1-&gt;4)-alpha-D-glucan chain to a primary hydroxy group in a similar glucan chain.</text>
        <dbReference type="EC" id="2.4.1.18"/>
    </reaction>
</comment>
<feature type="domain" description="Glycosyl hydrolase family 13 catalytic" evidence="11">
    <location>
        <begin position="153"/>
        <end position="503"/>
    </location>
</feature>
<evidence type="ECO:0000256" key="6">
    <source>
        <dbReference type="ARBA" id="ARBA00022676"/>
    </source>
</evidence>
<dbReference type="Gene3D" id="2.60.40.10">
    <property type="entry name" value="Immunoglobulins"/>
    <property type="match status" value="1"/>
</dbReference>
<dbReference type="Pfam" id="PF02922">
    <property type="entry name" value="CBM_48"/>
    <property type="match status" value="1"/>
</dbReference>
<dbReference type="NCBIfam" id="NF008967">
    <property type="entry name" value="PRK12313.1"/>
    <property type="match status" value="1"/>
</dbReference>
<dbReference type="EC" id="2.4.1.18" evidence="4 10"/>
<dbReference type="SMART" id="SM00642">
    <property type="entry name" value="Aamy"/>
    <property type="match status" value="1"/>
</dbReference>
<dbReference type="SUPFAM" id="SSF51445">
    <property type="entry name" value="(Trans)glycosidases"/>
    <property type="match status" value="1"/>
</dbReference>
<evidence type="ECO:0000256" key="4">
    <source>
        <dbReference type="ARBA" id="ARBA00012541"/>
    </source>
</evidence>
<name>A0ABM5X044_9BACL</name>
<reference evidence="12" key="1">
    <citation type="submission" date="2016-01" db="EMBL/GenBank/DDBJ databases">
        <title>Complete genome of Planococcus kocurri type strain.</title>
        <authorList>
            <person name="See-Too W.S."/>
        </authorList>
    </citation>
    <scope>NUCLEOTIDE SEQUENCE [LARGE SCALE GENOMIC DNA]</scope>
    <source>
        <strain evidence="12">ATCC 43650</strain>
    </source>
</reference>
<evidence type="ECO:0000256" key="5">
    <source>
        <dbReference type="ARBA" id="ARBA00022600"/>
    </source>
</evidence>
<keyword evidence="5" id="KW-0321">Glycogen metabolism</keyword>
<evidence type="ECO:0000259" key="11">
    <source>
        <dbReference type="SMART" id="SM00642"/>
    </source>
</evidence>
<dbReference type="PANTHER" id="PTHR43651">
    <property type="entry name" value="1,4-ALPHA-GLUCAN-BRANCHING ENZYME"/>
    <property type="match status" value="1"/>
</dbReference>
<dbReference type="RefSeq" id="WP_058386558.1">
    <property type="nucleotide sequence ID" value="NZ_CP013661.2"/>
</dbReference>
<protein>
    <recommendedName>
        <fullName evidence="4 10">1,4-alpha-glucan branching enzyme</fullName>
        <ecNumber evidence="4 10">2.4.1.18</ecNumber>
    </recommendedName>
</protein>
<dbReference type="Gene3D" id="3.20.20.80">
    <property type="entry name" value="Glycosidases"/>
    <property type="match status" value="1"/>
</dbReference>
<dbReference type="InterPro" id="IPR006048">
    <property type="entry name" value="A-amylase/branching_C"/>
</dbReference>
<organism evidence="12 13">
    <name type="scientific">Planococcus kocurii</name>
    <dbReference type="NCBI Taxonomy" id="1374"/>
    <lineage>
        <taxon>Bacteria</taxon>
        <taxon>Bacillati</taxon>
        <taxon>Bacillota</taxon>
        <taxon>Bacilli</taxon>
        <taxon>Bacillales</taxon>
        <taxon>Caryophanaceae</taxon>
        <taxon>Planococcus</taxon>
    </lineage>
</organism>
<keyword evidence="8" id="KW-0320">Glycogen biosynthesis</keyword>
<dbReference type="NCBIfam" id="TIGR01515">
    <property type="entry name" value="branching_enzym"/>
    <property type="match status" value="1"/>
</dbReference>
<keyword evidence="6" id="KW-0328">Glycosyltransferase</keyword>
<comment type="similarity">
    <text evidence="3">Belongs to the glycosyl hydrolase 13 family. GlgB subfamily.</text>
</comment>
<dbReference type="Gene3D" id="2.60.40.1180">
    <property type="entry name" value="Golgi alpha-mannosidase II"/>
    <property type="match status" value="1"/>
</dbReference>
<evidence type="ECO:0000256" key="3">
    <source>
        <dbReference type="ARBA" id="ARBA00009000"/>
    </source>
</evidence>
<evidence type="ECO:0000256" key="2">
    <source>
        <dbReference type="ARBA" id="ARBA00004964"/>
    </source>
</evidence>
<dbReference type="Proteomes" id="UP000065533">
    <property type="component" value="Chromosome"/>
</dbReference>
<dbReference type="InterPro" id="IPR013780">
    <property type="entry name" value="Glyco_hydro_b"/>
</dbReference>
<comment type="pathway">
    <text evidence="2">Glycan biosynthesis; glycogen biosynthesis.</text>
</comment>